<dbReference type="Gene3D" id="3.30.565.10">
    <property type="entry name" value="Histidine kinase-like ATPase, C-terminal domain"/>
    <property type="match status" value="1"/>
</dbReference>
<dbReference type="Pfam" id="PF06580">
    <property type="entry name" value="His_kinase"/>
    <property type="match status" value="1"/>
</dbReference>
<evidence type="ECO:0000259" key="5">
    <source>
        <dbReference type="Pfam" id="PF02518"/>
    </source>
</evidence>
<dbReference type="InterPro" id="IPR036890">
    <property type="entry name" value="HATPase_C_sf"/>
</dbReference>
<dbReference type="PANTHER" id="PTHR34220:SF7">
    <property type="entry name" value="SENSOR HISTIDINE KINASE YPDA"/>
    <property type="match status" value="1"/>
</dbReference>
<accession>A0A372NXB5</accession>
<dbReference type="InterPro" id="IPR050640">
    <property type="entry name" value="Bact_2-comp_sensor_kinase"/>
</dbReference>
<keyword evidence="2" id="KW-0175">Coiled coil</keyword>
<name>A0A372NXB5_9SPHI</name>
<reference evidence="7 8" key="1">
    <citation type="submission" date="2018-08" db="EMBL/GenBank/DDBJ databases">
        <title>Mucilaginibacter sp. MYSH2.</title>
        <authorList>
            <person name="Seo T."/>
        </authorList>
    </citation>
    <scope>NUCLEOTIDE SEQUENCE [LARGE SCALE GENOMIC DNA]</scope>
    <source>
        <strain evidence="7 8">MYSH2</strain>
    </source>
</reference>
<keyword evidence="1" id="KW-0802">TPR repeat</keyword>
<gene>
    <name evidence="7" type="ORF">D0C36_04250</name>
</gene>
<feature type="domain" description="Signal transduction histidine kinase internal region" evidence="6">
    <location>
        <begin position="475"/>
        <end position="555"/>
    </location>
</feature>
<keyword evidence="4" id="KW-0732">Signal</keyword>
<dbReference type="InterPro" id="IPR019734">
    <property type="entry name" value="TPR_rpt"/>
</dbReference>
<dbReference type="GO" id="GO:0016020">
    <property type="term" value="C:membrane"/>
    <property type="evidence" value="ECO:0007669"/>
    <property type="project" value="InterPro"/>
</dbReference>
<dbReference type="Proteomes" id="UP000264217">
    <property type="component" value="Unassembled WGS sequence"/>
</dbReference>
<dbReference type="PROSITE" id="PS50005">
    <property type="entry name" value="TPR"/>
    <property type="match status" value="2"/>
</dbReference>
<evidence type="ECO:0000313" key="8">
    <source>
        <dbReference type="Proteomes" id="UP000264217"/>
    </source>
</evidence>
<evidence type="ECO:0000256" key="2">
    <source>
        <dbReference type="SAM" id="Coils"/>
    </source>
</evidence>
<sequence>MKAFKRSVIALFLFPFLTNTIAYAQLRGLGYIDSIKKDLKKNPAVDTNRIKSYYRIANDYTYIDVDSALHYADIGMALAQKLNFKKAIAAFHSLYADVASDRGEYDKAIELYNKAVSIDIEIGNKNNLASAYNNIGTANQRRGNFIESLKYNFRALKIAEEIKSYYLMGTLYNNISKVFIAQANYDKALYYSSKALKLHTQQHDKDGMASATNSIADVFYLQKNRKKANEYYRKAHELYKAVNNTLGEATALSRLGLIYEGVDREKKLSYLLEAQKMFDAFSPKHPSSITNIGNIGDLYAETIITNKPLTGKLPPGVPSDKEKISALAKQYLNRAISYATETDDTDDLSYFSEDLALLQEKEGDFKGALQNYRKAKGINDSLYSQQSKNKLAMMEAQYQFQKKEDAYKQQQQISALKMRQIVLVSVLVFIVAVAVMILLLNRARIKQLRLKNELQRKEAEEQARELLYRNKLSESELKAIRSQMNPHFIFNVLNSIESYVLENDSKTASRLVQKFATLSRLILENSTQSMVVAEREWKALKLYTELEAIRFNHQFSYEFYADPDLDMTKLMLPPMLVQPLIENSIHHGLRNSTAEKPAVNVRLEQTDAVIYFTVDDTGIGMDEAEKFKTHSSVKSKSIGLNAIRERIEIINAMNNGNHAAFEVRPKTVDEGTGTVAVLTLPKVLKST</sequence>
<keyword evidence="8" id="KW-1185">Reference proteome</keyword>
<dbReference type="PANTHER" id="PTHR34220">
    <property type="entry name" value="SENSOR HISTIDINE KINASE YPDA"/>
    <property type="match status" value="1"/>
</dbReference>
<dbReference type="SUPFAM" id="SSF48452">
    <property type="entry name" value="TPR-like"/>
    <property type="match status" value="2"/>
</dbReference>
<evidence type="ECO:0000256" key="3">
    <source>
        <dbReference type="SAM" id="Phobius"/>
    </source>
</evidence>
<dbReference type="SMART" id="SM00028">
    <property type="entry name" value="TPR"/>
    <property type="match status" value="5"/>
</dbReference>
<dbReference type="Pfam" id="PF02518">
    <property type="entry name" value="HATPase_c"/>
    <property type="match status" value="1"/>
</dbReference>
<feature type="coiled-coil region" evidence="2">
    <location>
        <begin position="440"/>
        <end position="476"/>
    </location>
</feature>
<dbReference type="InterPro" id="IPR010559">
    <property type="entry name" value="Sig_transdc_His_kin_internal"/>
</dbReference>
<dbReference type="OrthoDB" id="6190788at2"/>
<keyword evidence="3" id="KW-1133">Transmembrane helix</keyword>
<protein>
    <submittedName>
        <fullName evidence="7">Uncharacterized protein</fullName>
    </submittedName>
</protein>
<dbReference type="EMBL" id="QWDC01000001">
    <property type="protein sequence ID" value="RFZ94755.1"/>
    <property type="molecule type" value="Genomic_DNA"/>
</dbReference>
<feature type="signal peptide" evidence="4">
    <location>
        <begin position="1"/>
        <end position="24"/>
    </location>
</feature>
<dbReference type="Gene3D" id="1.25.40.10">
    <property type="entry name" value="Tetratricopeptide repeat domain"/>
    <property type="match status" value="3"/>
</dbReference>
<feature type="domain" description="Histidine kinase/HSP90-like ATPase" evidence="5">
    <location>
        <begin position="576"/>
        <end position="682"/>
    </location>
</feature>
<feature type="chain" id="PRO_5017009946" evidence="4">
    <location>
        <begin position="25"/>
        <end position="687"/>
    </location>
</feature>
<evidence type="ECO:0000256" key="1">
    <source>
        <dbReference type="PROSITE-ProRule" id="PRU00339"/>
    </source>
</evidence>
<proteinExistence type="predicted"/>
<dbReference type="RefSeq" id="WP_117390313.1">
    <property type="nucleotide sequence ID" value="NZ_QWDC01000001.1"/>
</dbReference>
<dbReference type="AlphaFoldDB" id="A0A372NXB5"/>
<keyword evidence="3" id="KW-0472">Membrane</keyword>
<feature type="repeat" description="TPR" evidence="1">
    <location>
        <begin position="89"/>
        <end position="122"/>
    </location>
</feature>
<feature type="repeat" description="TPR" evidence="1">
    <location>
        <begin position="169"/>
        <end position="202"/>
    </location>
</feature>
<evidence type="ECO:0000313" key="7">
    <source>
        <dbReference type="EMBL" id="RFZ94755.1"/>
    </source>
</evidence>
<dbReference type="InterPro" id="IPR003594">
    <property type="entry name" value="HATPase_dom"/>
</dbReference>
<keyword evidence="3" id="KW-0812">Transmembrane</keyword>
<dbReference type="Pfam" id="PF13424">
    <property type="entry name" value="TPR_12"/>
    <property type="match status" value="2"/>
</dbReference>
<organism evidence="7 8">
    <name type="scientific">Mucilaginibacter conchicola</name>
    <dbReference type="NCBI Taxonomy" id="2303333"/>
    <lineage>
        <taxon>Bacteria</taxon>
        <taxon>Pseudomonadati</taxon>
        <taxon>Bacteroidota</taxon>
        <taxon>Sphingobacteriia</taxon>
        <taxon>Sphingobacteriales</taxon>
        <taxon>Sphingobacteriaceae</taxon>
        <taxon>Mucilaginibacter</taxon>
    </lineage>
</organism>
<evidence type="ECO:0000256" key="4">
    <source>
        <dbReference type="SAM" id="SignalP"/>
    </source>
</evidence>
<dbReference type="GO" id="GO:0000155">
    <property type="term" value="F:phosphorelay sensor kinase activity"/>
    <property type="evidence" value="ECO:0007669"/>
    <property type="project" value="InterPro"/>
</dbReference>
<dbReference type="InterPro" id="IPR011990">
    <property type="entry name" value="TPR-like_helical_dom_sf"/>
</dbReference>
<comment type="caution">
    <text evidence="7">The sequence shown here is derived from an EMBL/GenBank/DDBJ whole genome shotgun (WGS) entry which is preliminary data.</text>
</comment>
<dbReference type="SUPFAM" id="SSF55874">
    <property type="entry name" value="ATPase domain of HSP90 chaperone/DNA topoisomerase II/histidine kinase"/>
    <property type="match status" value="1"/>
</dbReference>
<evidence type="ECO:0000259" key="6">
    <source>
        <dbReference type="Pfam" id="PF06580"/>
    </source>
</evidence>
<feature type="transmembrane region" description="Helical" evidence="3">
    <location>
        <begin position="421"/>
        <end position="441"/>
    </location>
</feature>